<dbReference type="EMBL" id="LR797272">
    <property type="protein sequence ID" value="CAB4198675.1"/>
    <property type="molecule type" value="Genomic_DNA"/>
</dbReference>
<reference evidence="4" key="1">
    <citation type="submission" date="2020-05" db="EMBL/GenBank/DDBJ databases">
        <authorList>
            <person name="Chiriac C."/>
            <person name="Salcher M."/>
            <person name="Ghai R."/>
            <person name="Kavagutti S V."/>
        </authorList>
    </citation>
    <scope>NUCLEOTIDE SEQUENCE</scope>
</reference>
<dbReference type="EMBL" id="LR797375">
    <property type="protein sequence ID" value="CAB4211561.1"/>
    <property type="molecule type" value="Genomic_DNA"/>
</dbReference>
<protein>
    <submittedName>
        <fullName evidence="4">Uncharacterized protein</fullName>
    </submittedName>
</protein>
<dbReference type="EMBL" id="LR796861">
    <property type="protein sequence ID" value="CAB4170788.1"/>
    <property type="molecule type" value="Genomic_DNA"/>
</dbReference>
<gene>
    <name evidence="2" type="ORF">UFOVP1066_130</name>
    <name evidence="3" type="ORF">UFOVP1315_207</name>
    <name evidence="4" type="ORF">UFOVP1421_168</name>
    <name evidence="5" type="ORF">UFOVP1525_178</name>
    <name evidence="1" type="ORF">UFOVP909_141</name>
</gene>
<sequence>MPSYAKIDTWRTASGATLNNVFKVQPWIDTTERTGGMSTTPVATGMETSYTPAYNNSSVLISISICMGSGYSTNVGARCYLYKNGVDVTGSIGAIVGGANAEMNGSLTHIIFRDTSVTKNIAATYAIYVANHYTSGYTWYLNRPYGNLSAGVSSGFIMEFSG</sequence>
<dbReference type="EMBL" id="LR797019">
    <property type="protein sequence ID" value="CAB4182073.1"/>
    <property type="molecule type" value="Genomic_DNA"/>
</dbReference>
<evidence type="ECO:0000313" key="2">
    <source>
        <dbReference type="EMBL" id="CAB4182073.1"/>
    </source>
</evidence>
<accession>A0A6J5SD06</accession>
<proteinExistence type="predicted"/>
<evidence type="ECO:0000313" key="3">
    <source>
        <dbReference type="EMBL" id="CAB4198675.1"/>
    </source>
</evidence>
<organism evidence="4">
    <name type="scientific">uncultured Caudovirales phage</name>
    <dbReference type="NCBI Taxonomy" id="2100421"/>
    <lineage>
        <taxon>Viruses</taxon>
        <taxon>Duplodnaviria</taxon>
        <taxon>Heunggongvirae</taxon>
        <taxon>Uroviricota</taxon>
        <taxon>Caudoviricetes</taxon>
        <taxon>Peduoviridae</taxon>
        <taxon>Maltschvirus</taxon>
        <taxon>Maltschvirus maltsch</taxon>
    </lineage>
</organism>
<evidence type="ECO:0000313" key="5">
    <source>
        <dbReference type="EMBL" id="CAB5238674.1"/>
    </source>
</evidence>
<evidence type="ECO:0000313" key="4">
    <source>
        <dbReference type="EMBL" id="CAB4211561.1"/>
    </source>
</evidence>
<evidence type="ECO:0000313" key="1">
    <source>
        <dbReference type="EMBL" id="CAB4170788.1"/>
    </source>
</evidence>
<dbReference type="EMBL" id="LR798454">
    <property type="protein sequence ID" value="CAB5238674.1"/>
    <property type="molecule type" value="Genomic_DNA"/>
</dbReference>
<name>A0A6J5SD06_9CAUD</name>